<feature type="domain" description="Histidine kinase/HSP90-like ATPase" evidence="2">
    <location>
        <begin position="196"/>
        <end position="310"/>
    </location>
</feature>
<dbReference type="AlphaFoldDB" id="A0A852VXG0"/>
<organism evidence="3 4">
    <name type="scientific">Pseudonocardia alni</name>
    <name type="common">Amycolata alni</name>
    <dbReference type="NCBI Taxonomy" id="33907"/>
    <lineage>
        <taxon>Bacteria</taxon>
        <taxon>Bacillati</taxon>
        <taxon>Actinomycetota</taxon>
        <taxon>Actinomycetes</taxon>
        <taxon>Pseudonocardiales</taxon>
        <taxon>Pseudonocardiaceae</taxon>
        <taxon>Pseudonocardia</taxon>
    </lineage>
</organism>
<dbReference type="Gene3D" id="3.30.565.10">
    <property type="entry name" value="Histidine kinase-like ATPase, C-terminal domain"/>
    <property type="match status" value="1"/>
</dbReference>
<dbReference type="PANTHER" id="PTHR35526">
    <property type="entry name" value="ANTI-SIGMA-F FACTOR RSBW-RELATED"/>
    <property type="match status" value="1"/>
</dbReference>
<dbReference type="InterPro" id="IPR050267">
    <property type="entry name" value="Anti-sigma-factor_SerPK"/>
</dbReference>
<keyword evidence="4" id="KW-1185">Reference proteome</keyword>
<keyword evidence="1" id="KW-0723">Serine/threonine-protein kinase</keyword>
<dbReference type="Proteomes" id="UP000549695">
    <property type="component" value="Unassembled WGS sequence"/>
</dbReference>
<evidence type="ECO:0000259" key="2">
    <source>
        <dbReference type="Pfam" id="PF13581"/>
    </source>
</evidence>
<dbReference type="RefSeq" id="WP_073575010.1">
    <property type="nucleotide sequence ID" value="NZ_BAAAJZ010000011.1"/>
</dbReference>
<gene>
    <name evidence="3" type="ORF">HDA37_000306</name>
</gene>
<dbReference type="CDD" id="cd16936">
    <property type="entry name" value="HATPase_RsbW-like"/>
    <property type="match status" value="1"/>
</dbReference>
<dbReference type="GO" id="GO:0004674">
    <property type="term" value="F:protein serine/threonine kinase activity"/>
    <property type="evidence" value="ECO:0007669"/>
    <property type="project" value="UniProtKB-KW"/>
</dbReference>
<accession>A0A852VXG0</accession>
<protein>
    <submittedName>
        <fullName evidence="3">Anti-sigma regulatory factor (Ser/Thr protein kinase)</fullName>
    </submittedName>
</protein>
<dbReference type="GeneID" id="98050142"/>
<evidence type="ECO:0000313" key="3">
    <source>
        <dbReference type="EMBL" id="NYG00021.1"/>
    </source>
</evidence>
<dbReference type="EMBL" id="JACCCZ010000001">
    <property type="protein sequence ID" value="NYG00021.1"/>
    <property type="molecule type" value="Genomic_DNA"/>
</dbReference>
<evidence type="ECO:0000313" key="4">
    <source>
        <dbReference type="Proteomes" id="UP000549695"/>
    </source>
</evidence>
<keyword evidence="1" id="KW-0808">Transferase</keyword>
<dbReference type="SUPFAM" id="SSF55874">
    <property type="entry name" value="ATPase domain of HSP90 chaperone/DNA topoisomerase II/histidine kinase"/>
    <property type="match status" value="1"/>
</dbReference>
<dbReference type="InterPro" id="IPR003594">
    <property type="entry name" value="HATPase_dom"/>
</dbReference>
<name>A0A852VXG0_PSEA5</name>
<dbReference type="Pfam" id="PF13581">
    <property type="entry name" value="HATPase_c_2"/>
    <property type="match status" value="1"/>
</dbReference>
<sequence length="313" mass="33138">MSGLVHALCRHGGDGDLTDRLADTVLDALATGGSVATLLRPVTEVALRGRVAEALGADAVAGLLRLRRDCGPDGPSGQTEAARLARVLRARHRGVAGPVTVVVEHSADLDDPRGAYWGEVEAAAALALADLPLRLLCFFPADLPGPVAEVVRRAHPFVLDDGRPVPTGVDTDPRRLLDGLGAPVPTELGAPAREFRFDATQLRDVRRAVDEALRGQGFTDSRAEDVTVAVNEVATNAVHHGTHTARLMLWTPEQDVVCEVHDGGRLADPLPGLTPPDPGHAHGRGIWIARQLCDLLHVWGDDAGTHVRIRAAA</sequence>
<evidence type="ECO:0000256" key="1">
    <source>
        <dbReference type="ARBA" id="ARBA00022527"/>
    </source>
</evidence>
<comment type="caution">
    <text evidence="3">The sequence shown here is derived from an EMBL/GenBank/DDBJ whole genome shotgun (WGS) entry which is preliminary data.</text>
</comment>
<reference evidence="3 4" key="1">
    <citation type="submission" date="2020-07" db="EMBL/GenBank/DDBJ databases">
        <title>Sequencing the genomes of 1000 actinobacteria strains.</title>
        <authorList>
            <person name="Klenk H.-P."/>
        </authorList>
    </citation>
    <scope>NUCLEOTIDE SEQUENCE [LARGE SCALE GENOMIC DNA]</scope>
    <source>
        <strain evidence="3 4">DSM 44749</strain>
    </source>
</reference>
<dbReference type="PANTHER" id="PTHR35526:SF3">
    <property type="entry name" value="ANTI-SIGMA-F FACTOR RSBW"/>
    <property type="match status" value="1"/>
</dbReference>
<proteinExistence type="predicted"/>
<dbReference type="InterPro" id="IPR036890">
    <property type="entry name" value="HATPase_C_sf"/>
</dbReference>
<keyword evidence="1" id="KW-0418">Kinase</keyword>